<proteinExistence type="predicted"/>
<name>A0A0A7PEM4_9SPHN</name>
<dbReference type="HOGENOM" id="CLU_137895_0_0_5"/>
<dbReference type="EMBL" id="CP009122">
    <property type="protein sequence ID" value="AJA08429.1"/>
    <property type="molecule type" value="Genomic_DNA"/>
</dbReference>
<dbReference type="RefSeq" id="WP_039573449.1">
    <property type="nucleotide sequence ID" value="NZ_CP009122.1"/>
</dbReference>
<evidence type="ECO:0000313" key="3">
    <source>
        <dbReference type="Proteomes" id="UP000030907"/>
    </source>
</evidence>
<gene>
    <name evidence="2" type="ORF">SKP52_07545</name>
</gene>
<feature type="domain" description="Bacterial Pleckstrin homology" evidence="1">
    <location>
        <begin position="4"/>
        <end position="117"/>
    </location>
</feature>
<reference evidence="2 3" key="1">
    <citation type="journal article" date="2015" name="Int. J. Syst. Evol. Microbiol.">
        <title>Description of Sphingopyxis fribergensis sp. nov. - a soil bacterium with the ability to degrade styrene and phenylacetic acid.</title>
        <authorList>
            <person name="Oelschlagel M."/>
            <person name="Ruckert C."/>
            <person name="Kalinowski J."/>
            <person name="Schmidt G."/>
            <person name="Schlomann M."/>
            <person name="Tischler D."/>
        </authorList>
    </citation>
    <scope>NUCLEOTIDE SEQUENCE [LARGE SCALE GENOMIC DNA]</scope>
    <source>
        <strain evidence="2 3">Kp5.2</strain>
    </source>
</reference>
<protein>
    <recommendedName>
        <fullName evidence="1">Bacterial Pleckstrin homology domain-containing protein</fullName>
    </recommendedName>
</protein>
<dbReference type="OrthoDB" id="3199551at2"/>
<evidence type="ECO:0000313" key="2">
    <source>
        <dbReference type="EMBL" id="AJA08429.1"/>
    </source>
</evidence>
<dbReference type="PANTHER" id="PTHR35796:SF3">
    <property type="entry name" value="BHLH DOMAIN-CONTAINING PROTEIN"/>
    <property type="match status" value="1"/>
</dbReference>
<sequence>MGLFSAGDIDIAGAQAEFQAWLIEGEQVLAAFRTIRDTVLLTNLRFIFVDVQGLTGSKKDFQSIPWRSVTRFSFETAGTFDLDADMKVWVSGAATPLEVKISRKSDPQKIQQLMAQLIVVR</sequence>
<dbReference type="AlphaFoldDB" id="A0A0A7PEM4"/>
<evidence type="ECO:0000259" key="1">
    <source>
        <dbReference type="Pfam" id="PF08000"/>
    </source>
</evidence>
<dbReference type="CDD" id="cd13225">
    <property type="entry name" value="PH-like_bacteria"/>
    <property type="match status" value="1"/>
</dbReference>
<organism evidence="2 3">
    <name type="scientific">Sphingopyxis fribergensis</name>
    <dbReference type="NCBI Taxonomy" id="1515612"/>
    <lineage>
        <taxon>Bacteria</taxon>
        <taxon>Pseudomonadati</taxon>
        <taxon>Pseudomonadota</taxon>
        <taxon>Alphaproteobacteria</taxon>
        <taxon>Sphingomonadales</taxon>
        <taxon>Sphingomonadaceae</taxon>
        <taxon>Sphingopyxis</taxon>
    </lineage>
</organism>
<accession>A0A0A7PEM4</accession>
<dbReference type="Pfam" id="PF08000">
    <property type="entry name" value="bPH_1"/>
    <property type="match status" value="1"/>
</dbReference>
<dbReference type="STRING" id="1515612.SKP52_07545"/>
<keyword evidence="3" id="KW-1185">Reference proteome</keyword>
<dbReference type="PANTHER" id="PTHR35796">
    <property type="entry name" value="HYPOTHETICAL CYTOSOLIC PROTEIN"/>
    <property type="match status" value="1"/>
</dbReference>
<dbReference type="InterPro" id="IPR012544">
    <property type="entry name" value="PHb"/>
</dbReference>
<dbReference type="Gene3D" id="2.30.29.50">
    <property type="entry name" value="Bacterial Pleckstrin homology domain"/>
    <property type="match status" value="1"/>
</dbReference>
<dbReference type="KEGG" id="sphk:SKP52_07545"/>
<dbReference type="SUPFAM" id="SSF50729">
    <property type="entry name" value="PH domain-like"/>
    <property type="match status" value="1"/>
</dbReference>
<dbReference type="Proteomes" id="UP000030907">
    <property type="component" value="Chromosome"/>
</dbReference>
<dbReference type="InterPro" id="IPR037063">
    <property type="entry name" value="PHb_sf"/>
</dbReference>